<feature type="domain" description="Pyruvate/ketoisovalerate oxidoreductase catalytic" evidence="2">
    <location>
        <begin position="14"/>
        <end position="188"/>
    </location>
</feature>
<proteinExistence type="predicted"/>
<keyword evidence="3" id="KW-0670">Pyruvate</keyword>
<dbReference type="Proteomes" id="UP000178417">
    <property type="component" value="Unassembled WGS sequence"/>
</dbReference>
<protein>
    <submittedName>
        <fullName evidence="3">Pyruvate synthase</fullName>
    </submittedName>
</protein>
<evidence type="ECO:0000313" key="3">
    <source>
        <dbReference type="EMBL" id="OGC18610.1"/>
    </source>
</evidence>
<dbReference type="SUPFAM" id="SSF53323">
    <property type="entry name" value="Pyruvate-ferredoxin oxidoreductase, PFOR, domain III"/>
    <property type="match status" value="1"/>
</dbReference>
<gene>
    <name evidence="3" type="ORF">A2310_03485</name>
</gene>
<dbReference type="GO" id="GO:0016625">
    <property type="term" value="F:oxidoreductase activity, acting on the aldehyde or oxo group of donors, iron-sulfur protein as acceptor"/>
    <property type="evidence" value="ECO:0007669"/>
    <property type="project" value="InterPro"/>
</dbReference>
<reference evidence="3 4" key="1">
    <citation type="journal article" date="2016" name="Nat. Commun.">
        <title>Thousands of microbial genomes shed light on interconnected biogeochemical processes in an aquifer system.</title>
        <authorList>
            <person name="Anantharaman K."/>
            <person name="Brown C.T."/>
            <person name="Hug L.A."/>
            <person name="Sharon I."/>
            <person name="Castelle C.J."/>
            <person name="Probst A.J."/>
            <person name="Thomas B.C."/>
            <person name="Singh A."/>
            <person name="Wilkins M.J."/>
            <person name="Karaoz U."/>
            <person name="Brodie E.L."/>
            <person name="Williams K.H."/>
            <person name="Hubbard S.S."/>
            <person name="Banfield J.F."/>
        </authorList>
    </citation>
    <scope>NUCLEOTIDE SEQUENCE [LARGE SCALE GENOMIC DNA]</scope>
</reference>
<dbReference type="Gene3D" id="3.40.920.10">
    <property type="entry name" value="Pyruvate-ferredoxin oxidoreductase, PFOR, domain III"/>
    <property type="match status" value="1"/>
</dbReference>
<evidence type="ECO:0000259" key="2">
    <source>
        <dbReference type="Pfam" id="PF01558"/>
    </source>
</evidence>
<dbReference type="EMBL" id="MEUB01000070">
    <property type="protein sequence ID" value="OGC18610.1"/>
    <property type="molecule type" value="Genomic_DNA"/>
</dbReference>
<dbReference type="STRING" id="1802579.A2310_03485"/>
<dbReference type="PANTHER" id="PTHR43366:SF1">
    <property type="entry name" value="PYRUVATE SYNTHASE SUBUNIT PORC"/>
    <property type="match status" value="1"/>
</dbReference>
<dbReference type="PANTHER" id="PTHR43366">
    <property type="entry name" value="PYRUVATE SYNTHASE SUBUNIT PORC"/>
    <property type="match status" value="1"/>
</dbReference>
<dbReference type="InterPro" id="IPR002869">
    <property type="entry name" value="Pyrv_flavodox_OxRed_cen"/>
</dbReference>
<evidence type="ECO:0000313" key="4">
    <source>
        <dbReference type="Proteomes" id="UP000178417"/>
    </source>
</evidence>
<dbReference type="InterPro" id="IPR019752">
    <property type="entry name" value="Pyrv/ketoisovalerate_OxRed_cat"/>
</dbReference>
<sequence length="193" mass="20911">MSKDIFEVRWHGRGGQGAKTAALLFGDSALDSGMYIQAFPEYGPERMGAPVASFNRLSKKPINVHCSISNPDLVVVLDPSLIGKVNVIEGLQEEGKIIVNSSLSPKEVSEKLGVKNIKVYVVDASGISKETIGRDIPNTPMLGAMLKVSGLLDFDKTIKGIEIKLKKKFASKPEIIEGNIKAIKRAYEEVKSA</sequence>
<dbReference type="AlphaFoldDB" id="A0A1F4SDY1"/>
<dbReference type="InterPro" id="IPR011894">
    <property type="entry name" value="PorC_KorC"/>
</dbReference>
<comment type="caution">
    <text evidence="3">The sequence shown here is derived from an EMBL/GenBank/DDBJ whole genome shotgun (WGS) entry which is preliminary data.</text>
</comment>
<organism evidence="3 4">
    <name type="scientific">candidate division WOR-1 bacterium RIFOXYB2_FULL_37_13</name>
    <dbReference type="NCBI Taxonomy" id="1802579"/>
    <lineage>
        <taxon>Bacteria</taxon>
        <taxon>Bacillati</taxon>
        <taxon>Saganbacteria</taxon>
    </lineage>
</organism>
<evidence type="ECO:0000256" key="1">
    <source>
        <dbReference type="ARBA" id="ARBA00023002"/>
    </source>
</evidence>
<dbReference type="Pfam" id="PF01558">
    <property type="entry name" value="POR"/>
    <property type="match status" value="1"/>
</dbReference>
<accession>A0A1F4SDY1</accession>
<keyword evidence="1" id="KW-0560">Oxidoreductase</keyword>
<name>A0A1F4SDY1_UNCSA</name>
<dbReference type="InterPro" id="IPR051626">
    <property type="entry name" value="Oxidoreductase_gamma_subunit"/>
</dbReference>
<dbReference type="NCBIfam" id="TIGR02175">
    <property type="entry name" value="PorC_KorC"/>
    <property type="match status" value="1"/>
</dbReference>